<proteinExistence type="inferred from homology"/>
<organism evidence="5 6">
    <name type="scientific">Cherax quadricarinatus</name>
    <name type="common">Australian red claw crayfish</name>
    <dbReference type="NCBI Taxonomy" id="27406"/>
    <lineage>
        <taxon>Eukaryota</taxon>
        <taxon>Metazoa</taxon>
        <taxon>Ecdysozoa</taxon>
        <taxon>Arthropoda</taxon>
        <taxon>Crustacea</taxon>
        <taxon>Multicrustacea</taxon>
        <taxon>Malacostraca</taxon>
        <taxon>Eumalacostraca</taxon>
        <taxon>Eucarida</taxon>
        <taxon>Decapoda</taxon>
        <taxon>Pleocyemata</taxon>
        <taxon>Astacidea</taxon>
        <taxon>Parastacoidea</taxon>
        <taxon>Parastacidae</taxon>
        <taxon>Cherax</taxon>
    </lineage>
</organism>
<dbReference type="PANTHER" id="PTHR11681:SF5">
    <property type="entry name" value="ISOTOCIN"/>
    <property type="match status" value="1"/>
</dbReference>
<dbReference type="InterPro" id="IPR022423">
    <property type="entry name" value="Neurohypophysial_hormone_CS"/>
</dbReference>
<keyword evidence="4" id="KW-0472">Membrane</keyword>
<dbReference type="Pfam" id="PF00184">
    <property type="entry name" value="Hormone_5"/>
    <property type="match status" value="1"/>
</dbReference>
<evidence type="ECO:0000256" key="3">
    <source>
        <dbReference type="ARBA" id="ARBA00023157"/>
    </source>
</evidence>
<dbReference type="PROSITE" id="PS00264">
    <property type="entry name" value="NEUROHYPOPHYS_HORM"/>
    <property type="match status" value="1"/>
</dbReference>
<feature type="non-terminal residue" evidence="5">
    <location>
        <position position="1"/>
    </location>
</feature>
<dbReference type="EMBL" id="JARKIK010000063">
    <property type="protein sequence ID" value="KAK8730677.1"/>
    <property type="molecule type" value="Genomic_DNA"/>
</dbReference>
<dbReference type="GO" id="GO:0030141">
    <property type="term" value="C:secretory granule"/>
    <property type="evidence" value="ECO:0007669"/>
    <property type="project" value="TreeGrafter"/>
</dbReference>
<feature type="transmembrane region" description="Helical" evidence="4">
    <location>
        <begin position="20"/>
        <end position="44"/>
    </location>
</feature>
<dbReference type="InterPro" id="IPR000981">
    <property type="entry name" value="Neurhyp_horm"/>
</dbReference>
<keyword evidence="2" id="KW-0732">Signal</keyword>
<keyword evidence="4" id="KW-1133">Transmembrane helix</keyword>
<accession>A0AAW0WTW2</accession>
<dbReference type="Proteomes" id="UP001445076">
    <property type="component" value="Unassembled WGS sequence"/>
</dbReference>
<dbReference type="InterPro" id="IPR036387">
    <property type="entry name" value="Neurhyp_horm_dom_sf"/>
</dbReference>
<evidence type="ECO:0000256" key="4">
    <source>
        <dbReference type="SAM" id="Phobius"/>
    </source>
</evidence>
<gene>
    <name evidence="5" type="ORF">OTU49_007865</name>
</gene>
<dbReference type="PANTHER" id="PTHR11681">
    <property type="entry name" value="NEUROPHYSIN"/>
    <property type="match status" value="1"/>
</dbReference>
<keyword evidence="4" id="KW-0812">Transmembrane</keyword>
<dbReference type="SMART" id="SM00003">
    <property type="entry name" value="NH"/>
    <property type="match status" value="1"/>
</dbReference>
<keyword evidence="6" id="KW-1185">Reference proteome</keyword>
<dbReference type="SUPFAM" id="SSF49606">
    <property type="entry name" value="Neurophysin II"/>
    <property type="match status" value="1"/>
</dbReference>
<comment type="caution">
    <text evidence="5">The sequence shown here is derived from an EMBL/GenBank/DDBJ whole genome shotgun (WGS) entry which is preliminary data.</text>
</comment>
<dbReference type="AlphaFoldDB" id="A0AAW0WTW2"/>
<evidence type="ECO:0000256" key="2">
    <source>
        <dbReference type="ARBA" id="ARBA00022729"/>
    </source>
</evidence>
<dbReference type="GO" id="GO:0005615">
    <property type="term" value="C:extracellular space"/>
    <property type="evidence" value="ECO:0007669"/>
    <property type="project" value="TreeGrafter"/>
</dbReference>
<protein>
    <submittedName>
        <fullName evidence="5">Uncharacterized protein</fullName>
    </submittedName>
</protein>
<dbReference type="Gene3D" id="2.60.9.10">
    <property type="entry name" value="Neurohypophysial hormone domain"/>
    <property type="match status" value="1"/>
</dbReference>
<reference evidence="5 6" key="1">
    <citation type="journal article" date="2024" name="BMC Genomics">
        <title>Genome assembly of redclaw crayfish (Cherax quadricarinatus) provides insights into its immune adaptation and hypoxia tolerance.</title>
        <authorList>
            <person name="Liu Z."/>
            <person name="Zheng J."/>
            <person name="Li H."/>
            <person name="Fang K."/>
            <person name="Wang S."/>
            <person name="He J."/>
            <person name="Zhou D."/>
            <person name="Weng S."/>
            <person name="Chi M."/>
            <person name="Gu Z."/>
            <person name="He J."/>
            <person name="Li F."/>
            <person name="Wang M."/>
        </authorList>
    </citation>
    <scope>NUCLEOTIDE SEQUENCE [LARGE SCALE GENOMIC DNA]</scope>
    <source>
        <strain evidence="5">ZL_2023a</strain>
    </source>
</reference>
<keyword evidence="3" id="KW-1015">Disulfide bond</keyword>
<comment type="similarity">
    <text evidence="1">Belongs to the vasopressin/oxytocin family.</text>
</comment>
<evidence type="ECO:0000313" key="5">
    <source>
        <dbReference type="EMBL" id="KAK8730677.1"/>
    </source>
</evidence>
<evidence type="ECO:0000313" key="6">
    <source>
        <dbReference type="Proteomes" id="UP001445076"/>
    </source>
</evidence>
<evidence type="ECO:0000256" key="1">
    <source>
        <dbReference type="ARBA" id="ARBA00007369"/>
    </source>
</evidence>
<name>A0AAW0WTW2_CHEQU</name>
<sequence>PASATHLTLPPLTLTRHPTAGMQGGVGVVMVVGVLVGAATACFITNCPPGGKRSGHTTQLAHFRTCTSCGPGLRGRCMGPEICCGPGLGCFLGTREARMCRSENLVPLTCTNTDLNTCGRMREGRCAASGICCTEMRCEFDSSCLMEGREGSVEEQPIERQRLAILPSLSDIQWNL</sequence>
<dbReference type="PRINTS" id="PR00831">
    <property type="entry name" value="NEUROPHYSIN"/>
</dbReference>
<dbReference type="GO" id="GO:0005185">
    <property type="term" value="F:neurohypophyseal hormone activity"/>
    <property type="evidence" value="ECO:0007669"/>
    <property type="project" value="InterPro"/>
</dbReference>